<protein>
    <submittedName>
        <fullName evidence="1">Thioredoxin</fullName>
    </submittedName>
</protein>
<dbReference type="Proteomes" id="UP000655016">
    <property type="component" value="Unassembled WGS sequence"/>
</dbReference>
<evidence type="ECO:0000313" key="1">
    <source>
        <dbReference type="EMBL" id="GGF19277.1"/>
    </source>
</evidence>
<dbReference type="Pfam" id="PF14595">
    <property type="entry name" value="Thioredoxin_9"/>
    <property type="match status" value="1"/>
</dbReference>
<dbReference type="SUPFAM" id="SSF52833">
    <property type="entry name" value="Thioredoxin-like"/>
    <property type="match status" value="1"/>
</dbReference>
<comment type="caution">
    <text evidence="1">The sequence shown here is derived from an EMBL/GenBank/DDBJ whole genome shotgun (WGS) entry which is preliminary data.</text>
</comment>
<dbReference type="InterPro" id="IPR036249">
    <property type="entry name" value="Thioredoxin-like_sf"/>
</dbReference>
<keyword evidence="2" id="KW-1185">Reference proteome</keyword>
<accession>A0ABQ1UJ25</accession>
<gene>
    <name evidence="1" type="ORF">GCM10011518_30810</name>
</gene>
<evidence type="ECO:0000313" key="2">
    <source>
        <dbReference type="Proteomes" id="UP000655016"/>
    </source>
</evidence>
<dbReference type="Gene3D" id="3.40.30.10">
    <property type="entry name" value="Glutaredoxin"/>
    <property type="match status" value="1"/>
</dbReference>
<organism evidence="1 2">
    <name type="scientific">Flavobacterium limi</name>
    <dbReference type="NCBI Taxonomy" id="2045105"/>
    <lineage>
        <taxon>Bacteria</taxon>
        <taxon>Pseudomonadati</taxon>
        <taxon>Bacteroidota</taxon>
        <taxon>Flavobacteriia</taxon>
        <taxon>Flavobacteriales</taxon>
        <taxon>Flavobacteriaceae</taxon>
        <taxon>Flavobacterium</taxon>
    </lineage>
</organism>
<name>A0ABQ1UJ25_9FLAO</name>
<sequence>MFLKSVFLWNQNERNMKSIVAKALFNSHSYSEYRKLVTDLLSEGKSTGDEQSESLTHYTSLNEARMNRLEKTIKISEDVISKLQNLDNHYIWLVISEGWCGDAAQILPILNKMALVSDKKIDLRIVLRDENEELMNQYLTNGGRAIPKVIVICKEAGIVRTDWGPRPKGAIELMANYKRDFGVVDEKIKTDLQLWYLADKGISVQEELVEIMENIKYNRL</sequence>
<reference evidence="2" key="1">
    <citation type="journal article" date="2019" name="Int. J. Syst. Evol. Microbiol.">
        <title>The Global Catalogue of Microorganisms (GCM) 10K type strain sequencing project: providing services to taxonomists for standard genome sequencing and annotation.</title>
        <authorList>
            <consortium name="The Broad Institute Genomics Platform"/>
            <consortium name="The Broad Institute Genome Sequencing Center for Infectious Disease"/>
            <person name="Wu L."/>
            <person name="Ma J."/>
        </authorList>
    </citation>
    <scope>NUCLEOTIDE SEQUENCE [LARGE SCALE GENOMIC DNA]</scope>
    <source>
        <strain evidence="2">CGMCC 1.16060</strain>
    </source>
</reference>
<dbReference type="EMBL" id="BMKP01000007">
    <property type="protein sequence ID" value="GGF19277.1"/>
    <property type="molecule type" value="Genomic_DNA"/>
</dbReference>
<proteinExistence type="predicted"/>